<evidence type="ECO:0000259" key="7">
    <source>
        <dbReference type="SMART" id="SM00842"/>
    </source>
</evidence>
<dbReference type="InterPro" id="IPR043129">
    <property type="entry name" value="ATPase_NBD"/>
</dbReference>
<sequence length="445" mass="47771">MPATPTSILEGVRSVNDMARRSLPPVSSELPPRARMLRTGVFGALDIGSTKITCMIGKAEPDGTRRILGFGWQKGRGIRHGAITDLDEAERAIRAAVGQAEDMADTRLRSVTVNLGCGQPESRLFNVQWPVGGRVIGEDEIRSVVLEGRHRAESEGRDTIHILPLSFSVDETMRVEDPRGLHCETLTARLHVIDAVSSALRNLHTCLNRCDLEIAEIVSAPFAAGLATLVEDERELGTTVIDMGGGSTSFAVFAEGQLLHTASTLVGGSHVTNDIARLLSTPVAHAERLKTLYGSCQASPDDEREMLPVPLVGEEEHQIAKVPRSMVVSIIRPRLEEIFEIVKDRLENSGLSRVAGARVVLTGGACQLAGARELAAHILGKQVRLGRPVGLRGLPDAASGPAFATGAGLLAWASGEGRSMQDIDLETKRVGGPLKRLISFLKERV</sequence>
<proteinExistence type="inferred from homology"/>
<evidence type="ECO:0000256" key="5">
    <source>
        <dbReference type="HAMAP-Rule" id="MF_02033"/>
    </source>
</evidence>
<keyword evidence="9" id="KW-1185">Reference proteome</keyword>
<dbReference type="InterPro" id="IPR020823">
    <property type="entry name" value="Cell_div_FtsA"/>
</dbReference>
<comment type="similarity">
    <text evidence="5 6">Belongs to the FtsA/MreB family.</text>
</comment>
<dbReference type="PANTHER" id="PTHR32432:SF4">
    <property type="entry name" value="CELL DIVISION PROTEIN FTSA"/>
    <property type="match status" value="1"/>
</dbReference>
<dbReference type="GO" id="GO:0043093">
    <property type="term" value="P:FtsZ-dependent cytokinesis"/>
    <property type="evidence" value="ECO:0007669"/>
    <property type="project" value="UniProtKB-UniRule"/>
</dbReference>
<dbReference type="Pfam" id="PF02491">
    <property type="entry name" value="SHS2_FTSA"/>
    <property type="match status" value="1"/>
</dbReference>
<dbReference type="AlphaFoldDB" id="A0A964DXR9"/>
<keyword evidence="4 5" id="KW-0131">Cell cycle</keyword>
<dbReference type="PIRSF" id="PIRSF003101">
    <property type="entry name" value="FtsA"/>
    <property type="match status" value="1"/>
</dbReference>
<feature type="domain" description="SHS2" evidence="7">
    <location>
        <begin position="42"/>
        <end position="228"/>
    </location>
</feature>
<evidence type="ECO:0000256" key="4">
    <source>
        <dbReference type="ARBA" id="ARBA00023306"/>
    </source>
</evidence>
<dbReference type="Gene3D" id="3.30.420.40">
    <property type="match status" value="1"/>
</dbReference>
<protein>
    <recommendedName>
        <fullName evidence="5 6">Cell division protein FtsA</fullName>
    </recommendedName>
</protein>
<keyword evidence="1 5" id="KW-1003">Cell membrane</keyword>
<comment type="subunit">
    <text evidence="5">Self-interacts. Interacts with FtsZ.</text>
</comment>
<keyword evidence="2 5" id="KW-0132">Cell division</keyword>
<keyword evidence="3 5" id="KW-0472">Membrane</keyword>
<evidence type="ECO:0000313" key="8">
    <source>
        <dbReference type="EMBL" id="MCB8874560.1"/>
    </source>
</evidence>
<accession>A0A964DXR9</accession>
<dbReference type="NCBIfam" id="TIGR01174">
    <property type="entry name" value="ftsA"/>
    <property type="match status" value="1"/>
</dbReference>
<evidence type="ECO:0000256" key="6">
    <source>
        <dbReference type="PIRNR" id="PIRNR003101"/>
    </source>
</evidence>
<evidence type="ECO:0000256" key="1">
    <source>
        <dbReference type="ARBA" id="ARBA00022475"/>
    </source>
</evidence>
<comment type="subcellular location">
    <subcellularLocation>
        <location evidence="5">Cell membrane</location>
        <topology evidence="5">Peripheral membrane protein</topology>
        <orientation evidence="5">Cytoplasmic side</orientation>
    </subcellularLocation>
    <text evidence="5">Localizes to the Z ring in an FtsZ-dependent manner. Targeted to the membrane through a conserved C-terminal amphipathic helix.</text>
</comment>
<dbReference type="InterPro" id="IPR003494">
    <property type="entry name" value="SHS2_FtsA"/>
</dbReference>
<dbReference type="HAMAP" id="MF_02033">
    <property type="entry name" value="FtsA"/>
    <property type="match status" value="1"/>
</dbReference>
<dbReference type="Pfam" id="PF14450">
    <property type="entry name" value="FtsA"/>
    <property type="match status" value="1"/>
</dbReference>
<reference evidence="8" key="2">
    <citation type="submission" date="2021-01" db="EMBL/GenBank/DDBJ databases">
        <authorList>
            <person name="Mieszkin S."/>
            <person name="Pouder E."/>
            <person name="Alain K."/>
        </authorList>
    </citation>
    <scope>NUCLEOTIDE SEQUENCE</scope>
    <source>
        <strain evidence="8">HW T2.11</strain>
    </source>
</reference>
<dbReference type="SMART" id="SM00842">
    <property type="entry name" value="FtsA"/>
    <property type="match status" value="1"/>
</dbReference>
<dbReference type="CDD" id="cd24048">
    <property type="entry name" value="ASKHA_NBD_FtsA"/>
    <property type="match status" value="1"/>
</dbReference>
<comment type="function">
    <text evidence="5 6">Cell division protein that is involved in the assembly of the Z ring. May serve as a membrane anchor for the Z ring.</text>
</comment>
<dbReference type="GO" id="GO:0009898">
    <property type="term" value="C:cytoplasmic side of plasma membrane"/>
    <property type="evidence" value="ECO:0007669"/>
    <property type="project" value="UniProtKB-UniRule"/>
</dbReference>
<evidence type="ECO:0000256" key="2">
    <source>
        <dbReference type="ARBA" id="ARBA00022618"/>
    </source>
</evidence>
<dbReference type="PANTHER" id="PTHR32432">
    <property type="entry name" value="CELL DIVISION PROTEIN FTSA-RELATED"/>
    <property type="match status" value="1"/>
</dbReference>
<dbReference type="Proteomes" id="UP000708298">
    <property type="component" value="Unassembled WGS sequence"/>
</dbReference>
<reference evidence="8" key="1">
    <citation type="journal article" date="2021" name="Microorganisms">
        <title>Acidisoma silvae sp. nov. and Acidisomacellulosilytica sp. nov., Two Acidophilic Bacteria Isolated from Decaying Wood, Hydrolyzing Cellulose and Producing Poly-3-hydroxybutyrate.</title>
        <authorList>
            <person name="Mieszkin S."/>
            <person name="Pouder E."/>
            <person name="Uroz S."/>
            <person name="Simon-Colin C."/>
            <person name="Alain K."/>
        </authorList>
    </citation>
    <scope>NUCLEOTIDE SEQUENCE</scope>
    <source>
        <strain evidence="8">HW T2.11</strain>
    </source>
</reference>
<dbReference type="GO" id="GO:0032153">
    <property type="term" value="C:cell division site"/>
    <property type="evidence" value="ECO:0007669"/>
    <property type="project" value="UniProtKB-UniRule"/>
</dbReference>
<dbReference type="InterPro" id="IPR050696">
    <property type="entry name" value="FtsA/MreB"/>
</dbReference>
<name>A0A964DXR9_9PROT</name>
<dbReference type="SUPFAM" id="SSF53067">
    <property type="entry name" value="Actin-like ATPase domain"/>
    <property type="match status" value="2"/>
</dbReference>
<dbReference type="EMBL" id="JAESVB010000002">
    <property type="protein sequence ID" value="MCB8874560.1"/>
    <property type="molecule type" value="Genomic_DNA"/>
</dbReference>
<evidence type="ECO:0000313" key="9">
    <source>
        <dbReference type="Proteomes" id="UP000708298"/>
    </source>
</evidence>
<comment type="caution">
    <text evidence="8">The sequence shown here is derived from an EMBL/GenBank/DDBJ whole genome shotgun (WGS) entry which is preliminary data.</text>
</comment>
<evidence type="ECO:0000256" key="3">
    <source>
        <dbReference type="ARBA" id="ARBA00023136"/>
    </source>
</evidence>
<gene>
    <name evidence="5 8" type="primary">ftsA</name>
    <name evidence="8" type="ORF">ASILVAE211_05125</name>
</gene>
<organism evidence="8 9">
    <name type="scientific">Acidisoma silvae</name>
    <dbReference type="NCBI Taxonomy" id="2802396"/>
    <lineage>
        <taxon>Bacteria</taxon>
        <taxon>Pseudomonadati</taxon>
        <taxon>Pseudomonadota</taxon>
        <taxon>Alphaproteobacteria</taxon>
        <taxon>Acetobacterales</taxon>
        <taxon>Acidocellaceae</taxon>
        <taxon>Acidisoma</taxon>
    </lineage>
</organism>